<dbReference type="Gramene" id="LPERR02G09960.1">
    <property type="protein sequence ID" value="LPERR02G09960.1"/>
    <property type="gene ID" value="LPERR02G09960"/>
</dbReference>
<protein>
    <submittedName>
        <fullName evidence="1">Uncharacterized protein</fullName>
    </submittedName>
</protein>
<proteinExistence type="predicted"/>
<dbReference type="AlphaFoldDB" id="A0A0D9VEN8"/>
<keyword evidence="2" id="KW-1185">Reference proteome</keyword>
<sequence>MHGERKSRRDSTFFSPPFPLGFSSLAPRWSSMRRREPIQGGEAAALVESLCSEYTDFKVRPAATAG</sequence>
<reference evidence="1" key="3">
    <citation type="submission" date="2015-04" db="UniProtKB">
        <authorList>
            <consortium name="EnsemblPlants"/>
        </authorList>
    </citation>
    <scope>IDENTIFICATION</scope>
</reference>
<name>A0A0D9VEN8_9ORYZ</name>
<accession>A0A0D9VEN8</accession>
<evidence type="ECO:0000313" key="2">
    <source>
        <dbReference type="Proteomes" id="UP000032180"/>
    </source>
</evidence>
<reference evidence="2" key="2">
    <citation type="submission" date="2013-12" db="EMBL/GenBank/DDBJ databases">
        <authorList>
            <person name="Yu Y."/>
            <person name="Lee S."/>
            <person name="de Baynast K."/>
            <person name="Wissotski M."/>
            <person name="Liu L."/>
            <person name="Talag J."/>
            <person name="Goicoechea J."/>
            <person name="Angelova A."/>
            <person name="Jetty R."/>
            <person name="Kudrna D."/>
            <person name="Golser W."/>
            <person name="Rivera L."/>
            <person name="Zhang J."/>
            <person name="Wing R."/>
        </authorList>
    </citation>
    <scope>NUCLEOTIDE SEQUENCE</scope>
</reference>
<dbReference type="Proteomes" id="UP000032180">
    <property type="component" value="Chromosome 2"/>
</dbReference>
<organism evidence="1 2">
    <name type="scientific">Leersia perrieri</name>
    <dbReference type="NCBI Taxonomy" id="77586"/>
    <lineage>
        <taxon>Eukaryota</taxon>
        <taxon>Viridiplantae</taxon>
        <taxon>Streptophyta</taxon>
        <taxon>Embryophyta</taxon>
        <taxon>Tracheophyta</taxon>
        <taxon>Spermatophyta</taxon>
        <taxon>Magnoliopsida</taxon>
        <taxon>Liliopsida</taxon>
        <taxon>Poales</taxon>
        <taxon>Poaceae</taxon>
        <taxon>BOP clade</taxon>
        <taxon>Oryzoideae</taxon>
        <taxon>Oryzeae</taxon>
        <taxon>Oryzinae</taxon>
        <taxon>Leersia</taxon>
    </lineage>
</organism>
<dbReference type="EnsemblPlants" id="LPERR02G09960.1">
    <property type="protein sequence ID" value="LPERR02G09960.1"/>
    <property type="gene ID" value="LPERR02G09960"/>
</dbReference>
<reference evidence="1 2" key="1">
    <citation type="submission" date="2012-08" db="EMBL/GenBank/DDBJ databases">
        <title>Oryza genome evolution.</title>
        <authorList>
            <person name="Wing R.A."/>
        </authorList>
    </citation>
    <scope>NUCLEOTIDE SEQUENCE</scope>
</reference>
<dbReference type="HOGENOM" id="CLU_2834801_0_0_1"/>
<evidence type="ECO:0000313" key="1">
    <source>
        <dbReference type="EnsemblPlants" id="LPERR02G09960.1"/>
    </source>
</evidence>